<dbReference type="GO" id="GO:0003700">
    <property type="term" value="F:DNA-binding transcription factor activity"/>
    <property type="evidence" value="ECO:0007669"/>
    <property type="project" value="TreeGrafter"/>
</dbReference>
<gene>
    <name evidence="2" type="ORF">UFOPK2399_00864</name>
</gene>
<evidence type="ECO:0000313" key="2">
    <source>
        <dbReference type="EMBL" id="CAB4693229.1"/>
    </source>
</evidence>
<evidence type="ECO:0000256" key="1">
    <source>
        <dbReference type="ARBA" id="ARBA00023125"/>
    </source>
</evidence>
<accession>A0A6J6P2T7</accession>
<dbReference type="SUPFAM" id="SSF46785">
    <property type="entry name" value="Winged helix' DNA-binding domain"/>
    <property type="match status" value="1"/>
</dbReference>
<dbReference type="EMBL" id="CAEZXP010000001">
    <property type="protein sequence ID" value="CAB4693229.1"/>
    <property type="molecule type" value="Genomic_DNA"/>
</dbReference>
<protein>
    <submittedName>
        <fullName evidence="2">Unannotated protein</fullName>
    </submittedName>
</protein>
<dbReference type="InterPro" id="IPR000944">
    <property type="entry name" value="Tscrpt_reg_Rrf2"/>
</dbReference>
<dbReference type="Pfam" id="PF02082">
    <property type="entry name" value="Rrf2"/>
    <property type="match status" value="1"/>
</dbReference>
<name>A0A6J6P2T7_9ZZZZ</name>
<dbReference type="PROSITE" id="PS01332">
    <property type="entry name" value="HTH_RRF2_1"/>
    <property type="match status" value="1"/>
</dbReference>
<dbReference type="InterPro" id="IPR030489">
    <property type="entry name" value="TR_Rrf2-type_CS"/>
</dbReference>
<reference evidence="2" key="1">
    <citation type="submission" date="2020-05" db="EMBL/GenBank/DDBJ databases">
        <authorList>
            <person name="Chiriac C."/>
            <person name="Salcher M."/>
            <person name="Ghai R."/>
            <person name="Kavagutti S V."/>
        </authorList>
    </citation>
    <scope>NUCLEOTIDE SEQUENCE</scope>
</reference>
<dbReference type="GO" id="GO:0005829">
    <property type="term" value="C:cytosol"/>
    <property type="evidence" value="ECO:0007669"/>
    <property type="project" value="TreeGrafter"/>
</dbReference>
<dbReference type="PANTHER" id="PTHR33221:SF5">
    <property type="entry name" value="HTH-TYPE TRANSCRIPTIONAL REGULATOR ISCR"/>
    <property type="match status" value="1"/>
</dbReference>
<dbReference type="InterPro" id="IPR036390">
    <property type="entry name" value="WH_DNA-bd_sf"/>
</dbReference>
<proteinExistence type="predicted"/>
<organism evidence="2">
    <name type="scientific">freshwater metagenome</name>
    <dbReference type="NCBI Taxonomy" id="449393"/>
    <lineage>
        <taxon>unclassified sequences</taxon>
        <taxon>metagenomes</taxon>
        <taxon>ecological metagenomes</taxon>
    </lineage>
</organism>
<dbReference type="Gene3D" id="1.10.10.10">
    <property type="entry name" value="Winged helix-like DNA-binding domain superfamily/Winged helix DNA-binding domain"/>
    <property type="match status" value="1"/>
</dbReference>
<sequence>MRVSAKVDYAIRAMVELAATPEGGPRKAEQLSTSQQIPIKFLENIMLDLRHAGLVRSQRGVDGGYWLAKPASEITLAAVIRAVEGSLADVRGVRAEALAFDGTAKPLRDVWVAVRAGLRRVLDTVTIADVAAGELPDVVADLTAEPNAWA</sequence>
<dbReference type="PROSITE" id="PS51197">
    <property type="entry name" value="HTH_RRF2_2"/>
    <property type="match status" value="1"/>
</dbReference>
<dbReference type="NCBIfam" id="TIGR00738">
    <property type="entry name" value="rrf2_super"/>
    <property type="match status" value="1"/>
</dbReference>
<keyword evidence="1" id="KW-0238">DNA-binding</keyword>
<dbReference type="AlphaFoldDB" id="A0A6J6P2T7"/>
<dbReference type="PANTHER" id="PTHR33221">
    <property type="entry name" value="WINGED HELIX-TURN-HELIX TRANSCRIPTIONAL REGULATOR, RRF2 FAMILY"/>
    <property type="match status" value="1"/>
</dbReference>
<dbReference type="InterPro" id="IPR036388">
    <property type="entry name" value="WH-like_DNA-bd_sf"/>
</dbReference>
<dbReference type="GO" id="GO:0003677">
    <property type="term" value="F:DNA binding"/>
    <property type="evidence" value="ECO:0007669"/>
    <property type="project" value="UniProtKB-KW"/>
</dbReference>